<evidence type="ECO:0000313" key="1">
    <source>
        <dbReference type="EMBL" id="SDP76677.1"/>
    </source>
</evidence>
<organism evidence="1 2">
    <name type="scientific">Selenomonas ruminantium</name>
    <dbReference type="NCBI Taxonomy" id="971"/>
    <lineage>
        <taxon>Bacteria</taxon>
        <taxon>Bacillati</taxon>
        <taxon>Bacillota</taxon>
        <taxon>Negativicutes</taxon>
        <taxon>Selenomonadales</taxon>
        <taxon>Selenomonadaceae</taxon>
        <taxon>Selenomonas</taxon>
    </lineage>
</organism>
<dbReference type="Proteomes" id="UP000182412">
    <property type="component" value="Unassembled WGS sequence"/>
</dbReference>
<dbReference type="AlphaFoldDB" id="A0A1H0VDY6"/>
<proteinExistence type="predicted"/>
<protein>
    <submittedName>
        <fullName evidence="1">Uncharacterized protein</fullName>
    </submittedName>
</protein>
<sequence length="915" mass="107704">MRVPFDKYERVILIDTYMKIKDWPKSEWVKEIEKLSDLYRHYGVIRGLNIDDKYRNLAGITMQIHNCDYVFTGGKHGLSGGAGWISSIMEVYDTDPEAFQAILREARERMYIKEGIDRSDLQENRQMSPVDALENVSGDEKQIAVSEKSIDDTVNSIWDKFATAQMLELYYALREVDSSEWDEMMRQECVTLEKYNREKYKLDDTTEPFFTITELAMKIYGFKLLEAGQGIEGEDYSTLDKEMFSIRLENKSGYENILHPNEKELLPVAMERQWDEYEIARLTYECANLKGNSIIAIIQDFYDHLRKYASDLGFVMDVSRTKGAINRHALEIDYLLTDGRRGRKGGSKADKNIVSMYRFRNTEFQYLLTEANKKLGYEQEGDPTENVQLSWYNKDSSFEHKEYSTEKQSSDIEIIKESERDYQKEKESALKSESLEIDKTKGNNVEDKYREIMEDEYPNGIRLNSKLDFNRFAGLYKERYGTEINHHMFIMNIMSITYDDDGRRKLKNNQEQNKLIDKILNDFEDIYAKGFSCIYNCCVFPRYKYEIEHQMQIYGENEFWSVMERSMHRYNVNGFGHITPKEFSANPDEDVRRYIRDVQREITYDELEQDLWFIPIDKIKQVVRSTSSIINTATNTYMSIKAFPITSDELRHVRSVIKNAIITAPARQLQAEECRRQIYIECKSVKINTEMFSTTCFQKALGYLLSDDFNFTTKFVTPKNVEIDTGKMYREFCDERDQFTLEELKEFSKEINTPIRHDIIHDTMVRIDENNFVKDSFVKFDAKKIDAFIEENICTGKYMSLKKISSLVSNFPSVENYRWTGYLLESYIYSFSEKYELLNSSFSEKDFNGVMIRRDAGKIEFDDIIMDVLARKECNTEEEALNELKEDGYITRANYKGINIILEKAKIKRRKIKGE</sequence>
<name>A0A1H0VDY6_SELRU</name>
<dbReference type="EMBL" id="FNJQ01000052">
    <property type="protein sequence ID" value="SDP76677.1"/>
    <property type="molecule type" value="Genomic_DNA"/>
</dbReference>
<accession>A0A1H0VDY6</accession>
<gene>
    <name evidence="1" type="ORF">SAMN05216366_1527</name>
</gene>
<evidence type="ECO:0000313" key="2">
    <source>
        <dbReference type="Proteomes" id="UP000182412"/>
    </source>
</evidence>
<reference evidence="1 2" key="1">
    <citation type="submission" date="2016-10" db="EMBL/GenBank/DDBJ databases">
        <authorList>
            <person name="de Groot N.N."/>
        </authorList>
    </citation>
    <scope>NUCLEOTIDE SEQUENCE [LARGE SCALE GENOMIC DNA]</scope>
    <source>
        <strain evidence="1 2">S137</strain>
    </source>
</reference>